<dbReference type="GO" id="GO:0008794">
    <property type="term" value="F:arsenate reductase (glutaredoxin) activity"/>
    <property type="evidence" value="ECO:0007669"/>
    <property type="project" value="UniProtKB-EC"/>
</dbReference>
<dbReference type="PANTHER" id="PTHR30041">
    <property type="entry name" value="ARSENATE REDUCTASE"/>
    <property type="match status" value="1"/>
</dbReference>
<evidence type="ECO:0000313" key="6">
    <source>
        <dbReference type="Proteomes" id="UP001607157"/>
    </source>
</evidence>
<dbReference type="Gene3D" id="3.40.30.10">
    <property type="entry name" value="Glutaredoxin"/>
    <property type="match status" value="1"/>
</dbReference>
<organism evidence="5 6">
    <name type="scientific">Roseovarius aquimarinus</name>
    <dbReference type="NCBI Taxonomy" id="1229156"/>
    <lineage>
        <taxon>Bacteria</taxon>
        <taxon>Pseudomonadati</taxon>
        <taxon>Pseudomonadota</taxon>
        <taxon>Alphaproteobacteria</taxon>
        <taxon>Rhodobacterales</taxon>
        <taxon>Roseobacteraceae</taxon>
        <taxon>Roseovarius</taxon>
    </lineage>
</organism>
<evidence type="ECO:0000256" key="2">
    <source>
        <dbReference type="ARBA" id="ARBA00023002"/>
    </source>
</evidence>
<gene>
    <name evidence="5" type="primary">arsC</name>
    <name evidence="5" type="ORF">ACGRVM_09100</name>
</gene>
<sequence>MALITFWHNPRCSKSRAALAMLEGRDVEVRRYLDDAPGEAELRAAHAQLGGPVIAMMRTGEAAFRQAGLTKDSPEDALFAAMAAHPILIERPLAMTAGRAVIGRPPEAVLALLDR</sequence>
<evidence type="ECO:0000256" key="4">
    <source>
        <dbReference type="RuleBase" id="RU362029"/>
    </source>
</evidence>
<dbReference type="InterPro" id="IPR006660">
    <property type="entry name" value="Arsenate_reductase-like"/>
</dbReference>
<keyword evidence="2 4" id="KW-0560">Oxidoreductase</keyword>
<comment type="similarity">
    <text evidence="1 3 4">Belongs to the ArsC family.</text>
</comment>
<comment type="caution">
    <text evidence="5">The sequence shown here is derived from an EMBL/GenBank/DDBJ whole genome shotgun (WGS) entry which is preliminary data.</text>
</comment>
<dbReference type="InterPro" id="IPR036249">
    <property type="entry name" value="Thioredoxin-like_sf"/>
</dbReference>
<dbReference type="CDD" id="cd03034">
    <property type="entry name" value="ArsC_ArsC"/>
    <property type="match status" value="1"/>
</dbReference>
<dbReference type="PROSITE" id="PS51353">
    <property type="entry name" value="ARSC"/>
    <property type="match status" value="1"/>
</dbReference>
<dbReference type="InterPro" id="IPR006659">
    <property type="entry name" value="Arsenate_reductase"/>
</dbReference>
<dbReference type="PANTHER" id="PTHR30041:SF4">
    <property type="entry name" value="ARSENATE REDUCTASE"/>
    <property type="match status" value="1"/>
</dbReference>
<dbReference type="RefSeq" id="WP_377170653.1">
    <property type="nucleotide sequence ID" value="NZ_JBHTJC010000002.1"/>
</dbReference>
<dbReference type="EC" id="1.20.4.1" evidence="4"/>
<evidence type="ECO:0000256" key="1">
    <source>
        <dbReference type="ARBA" id="ARBA00007198"/>
    </source>
</evidence>
<dbReference type="SUPFAM" id="SSF52833">
    <property type="entry name" value="Thioredoxin-like"/>
    <property type="match status" value="1"/>
</dbReference>
<dbReference type="Pfam" id="PF03960">
    <property type="entry name" value="ArsC"/>
    <property type="match status" value="1"/>
</dbReference>
<comment type="catalytic activity">
    <reaction evidence="4">
        <text>[glutaredoxin]-dithiol + arsenate + glutathione + H(+) = glutathionyl-S-S-[glutaredoxin] + arsenite + H2O</text>
        <dbReference type="Rhea" id="RHEA:22016"/>
        <dbReference type="Rhea" id="RHEA-COMP:10729"/>
        <dbReference type="Rhea" id="RHEA-COMP:17668"/>
        <dbReference type="ChEBI" id="CHEBI:15377"/>
        <dbReference type="ChEBI" id="CHEBI:15378"/>
        <dbReference type="ChEBI" id="CHEBI:29242"/>
        <dbReference type="ChEBI" id="CHEBI:29950"/>
        <dbReference type="ChEBI" id="CHEBI:48597"/>
        <dbReference type="ChEBI" id="CHEBI:57925"/>
        <dbReference type="ChEBI" id="CHEBI:146199"/>
        <dbReference type="EC" id="1.20.4.1"/>
    </reaction>
</comment>
<dbReference type="EMBL" id="JBIHMM010000002">
    <property type="protein sequence ID" value="MFH0254050.1"/>
    <property type="molecule type" value="Genomic_DNA"/>
</dbReference>
<protein>
    <recommendedName>
        <fullName evidence="4">Arsenate reductase</fullName>
        <ecNumber evidence="4">1.20.4.1</ecNumber>
    </recommendedName>
</protein>
<proteinExistence type="inferred from homology"/>
<evidence type="ECO:0000313" key="5">
    <source>
        <dbReference type="EMBL" id="MFH0254050.1"/>
    </source>
</evidence>
<evidence type="ECO:0000256" key="3">
    <source>
        <dbReference type="PROSITE-ProRule" id="PRU01282"/>
    </source>
</evidence>
<keyword evidence="6" id="KW-1185">Reference proteome</keyword>
<reference evidence="5 6" key="1">
    <citation type="submission" date="2024-10" db="EMBL/GenBank/DDBJ databases">
        <authorList>
            <person name="Yang X.-N."/>
        </authorList>
    </citation>
    <scope>NUCLEOTIDE SEQUENCE [LARGE SCALE GENOMIC DNA]</scope>
    <source>
        <strain evidence="5 6">CAU 1059</strain>
    </source>
</reference>
<name>A0ABW7I9B7_9RHOB</name>
<dbReference type="Proteomes" id="UP001607157">
    <property type="component" value="Unassembled WGS sequence"/>
</dbReference>
<dbReference type="NCBIfam" id="TIGR00014">
    <property type="entry name" value="arsC"/>
    <property type="match status" value="1"/>
</dbReference>
<accession>A0ABW7I9B7</accession>